<accession>A0A2P6VDC3</accession>
<gene>
    <name evidence="1" type="ORF">C2E20_4396</name>
</gene>
<protein>
    <submittedName>
        <fullName evidence="1">Ankyrin repeat containing TPR domain-containing</fullName>
    </submittedName>
</protein>
<dbReference type="SUPFAM" id="SSF48452">
    <property type="entry name" value="TPR-like"/>
    <property type="match status" value="1"/>
</dbReference>
<reference evidence="1 2" key="1">
    <citation type="journal article" date="2018" name="Plant J.">
        <title>Genome sequences of Chlorella sorokiniana UTEX 1602 and Micractinium conductrix SAG 241.80: implications to maltose excretion by a green alga.</title>
        <authorList>
            <person name="Arriola M.B."/>
            <person name="Velmurugan N."/>
            <person name="Zhang Y."/>
            <person name="Plunkett M.H."/>
            <person name="Hondzo H."/>
            <person name="Barney B.M."/>
        </authorList>
    </citation>
    <scope>NUCLEOTIDE SEQUENCE [LARGE SCALE GENOMIC DNA]</scope>
    <source>
        <strain evidence="1 2">SAG 241.80</strain>
    </source>
</reference>
<comment type="caution">
    <text evidence="1">The sequence shown here is derived from an EMBL/GenBank/DDBJ whole genome shotgun (WGS) entry which is preliminary data.</text>
</comment>
<keyword evidence="2" id="KW-1185">Reference proteome</keyword>
<dbReference type="Gene3D" id="1.25.40.10">
    <property type="entry name" value="Tetratricopeptide repeat domain"/>
    <property type="match status" value="1"/>
</dbReference>
<evidence type="ECO:0000313" key="1">
    <source>
        <dbReference type="EMBL" id="PSC72077.1"/>
    </source>
</evidence>
<sequence length="203" mass="21532">MTLWFSFPTARNARLSWAQQQTIRFMLPPGAEAVVVELCKAAPQQPWEELRAALPLARGGGGAAGGPPDLAELRRALLPAVEGDATLRPAAARLHALQARCQAQLGCLKQAAASYTAAIRLLQQPSAQQGRQAGGQQAEEEAEESQQAQLGQLLVARSAAHEQLEQIESALADAEAAARLRPAPAAALLAVQRLRRACRAKQG</sequence>
<dbReference type="InterPro" id="IPR011990">
    <property type="entry name" value="TPR-like_helical_dom_sf"/>
</dbReference>
<dbReference type="Proteomes" id="UP000239649">
    <property type="component" value="Unassembled WGS sequence"/>
</dbReference>
<dbReference type="AlphaFoldDB" id="A0A2P6VDC3"/>
<evidence type="ECO:0000313" key="2">
    <source>
        <dbReference type="Proteomes" id="UP000239649"/>
    </source>
</evidence>
<dbReference type="EMBL" id="LHPF02000011">
    <property type="protein sequence ID" value="PSC72077.1"/>
    <property type="molecule type" value="Genomic_DNA"/>
</dbReference>
<proteinExistence type="predicted"/>
<name>A0A2P6VDC3_9CHLO</name>
<organism evidence="1 2">
    <name type="scientific">Micractinium conductrix</name>
    <dbReference type="NCBI Taxonomy" id="554055"/>
    <lineage>
        <taxon>Eukaryota</taxon>
        <taxon>Viridiplantae</taxon>
        <taxon>Chlorophyta</taxon>
        <taxon>core chlorophytes</taxon>
        <taxon>Trebouxiophyceae</taxon>
        <taxon>Chlorellales</taxon>
        <taxon>Chlorellaceae</taxon>
        <taxon>Chlorella clade</taxon>
        <taxon>Micractinium</taxon>
    </lineage>
</organism>